<dbReference type="SUPFAM" id="SSF54593">
    <property type="entry name" value="Glyoxalase/Bleomycin resistance protein/Dihydroxybiphenyl dioxygenase"/>
    <property type="match status" value="1"/>
</dbReference>
<sequence>MLNLIPDEYAFVAKIEVRDIKKSVEWYSNKLGFKVDPRFTENPQWRQLNMPGIKRAAIGLWESKTPATNGGEVNTIVVKDIESARKELLARDVEVSPVDDVGQGVKLAYFKDIDGNQLGLRENASHEPPPNQVGDI</sequence>
<dbReference type="Pfam" id="PF00903">
    <property type="entry name" value="Glyoxalase"/>
    <property type="match status" value="1"/>
</dbReference>
<evidence type="ECO:0000313" key="3">
    <source>
        <dbReference type="Proteomes" id="UP000690515"/>
    </source>
</evidence>
<dbReference type="InterPro" id="IPR029068">
    <property type="entry name" value="Glyas_Bleomycin-R_OHBP_Dase"/>
</dbReference>
<dbReference type="InterPro" id="IPR037523">
    <property type="entry name" value="VOC_core"/>
</dbReference>
<dbReference type="InterPro" id="IPR004360">
    <property type="entry name" value="Glyas_Fos-R_dOase_dom"/>
</dbReference>
<dbReference type="Gene3D" id="3.10.180.10">
    <property type="entry name" value="2,3-Dihydroxybiphenyl 1,2-Dioxygenase, domain 1"/>
    <property type="match status" value="1"/>
</dbReference>
<evidence type="ECO:0000313" key="2">
    <source>
        <dbReference type="EMBL" id="MBU2712658.1"/>
    </source>
</evidence>
<comment type="caution">
    <text evidence="2">The sequence shown here is derived from an EMBL/GenBank/DDBJ whole genome shotgun (WGS) entry which is preliminary data.</text>
</comment>
<feature type="domain" description="VOC" evidence="1">
    <location>
        <begin position="8"/>
        <end position="123"/>
    </location>
</feature>
<dbReference type="PROSITE" id="PS51819">
    <property type="entry name" value="VOC"/>
    <property type="match status" value="1"/>
</dbReference>
<accession>A0ABS5ZF17</accession>
<protein>
    <submittedName>
        <fullName evidence="2">VOC family protein</fullName>
    </submittedName>
</protein>
<dbReference type="RefSeq" id="WP_215820885.1">
    <property type="nucleotide sequence ID" value="NZ_JAGSOY010000044.1"/>
</dbReference>
<evidence type="ECO:0000259" key="1">
    <source>
        <dbReference type="PROSITE" id="PS51819"/>
    </source>
</evidence>
<organism evidence="2 3">
    <name type="scientific">Zooshikella harenae</name>
    <dbReference type="NCBI Taxonomy" id="2827238"/>
    <lineage>
        <taxon>Bacteria</taxon>
        <taxon>Pseudomonadati</taxon>
        <taxon>Pseudomonadota</taxon>
        <taxon>Gammaproteobacteria</taxon>
        <taxon>Oceanospirillales</taxon>
        <taxon>Zooshikellaceae</taxon>
        <taxon>Zooshikella</taxon>
    </lineage>
</organism>
<dbReference type="Proteomes" id="UP000690515">
    <property type="component" value="Unassembled WGS sequence"/>
</dbReference>
<dbReference type="CDD" id="cd06587">
    <property type="entry name" value="VOC"/>
    <property type="match status" value="1"/>
</dbReference>
<proteinExistence type="predicted"/>
<keyword evidence="3" id="KW-1185">Reference proteome</keyword>
<name>A0ABS5ZF17_9GAMM</name>
<reference evidence="2 3" key="1">
    <citation type="submission" date="2021-04" db="EMBL/GenBank/DDBJ databases">
        <authorList>
            <person name="Pira H."/>
            <person name="Risdian C."/>
            <person name="Wink J."/>
        </authorList>
    </citation>
    <scope>NUCLEOTIDE SEQUENCE [LARGE SCALE GENOMIC DNA]</scope>
    <source>
        <strain evidence="2 3">WH53</strain>
    </source>
</reference>
<gene>
    <name evidence="2" type="ORF">KCG35_16440</name>
</gene>
<dbReference type="EMBL" id="JAGSOY010000044">
    <property type="protein sequence ID" value="MBU2712658.1"/>
    <property type="molecule type" value="Genomic_DNA"/>
</dbReference>